<organism evidence="2 3">
    <name type="scientific">Rheinheimera tilapiae</name>
    <dbReference type="NCBI Taxonomy" id="875043"/>
    <lineage>
        <taxon>Bacteria</taxon>
        <taxon>Pseudomonadati</taxon>
        <taxon>Pseudomonadota</taxon>
        <taxon>Gammaproteobacteria</taxon>
        <taxon>Chromatiales</taxon>
        <taxon>Chromatiaceae</taxon>
        <taxon>Rheinheimera</taxon>
    </lineage>
</organism>
<keyword evidence="1" id="KW-0732">Signal</keyword>
<dbReference type="EMBL" id="JBHLXP010000001">
    <property type="protein sequence ID" value="MFC0047851.1"/>
    <property type="molecule type" value="Genomic_DNA"/>
</dbReference>
<feature type="chain" id="PRO_5045218794" description="PEP-CTERM sorting domain-containing protein" evidence="1">
    <location>
        <begin position="20"/>
        <end position="239"/>
    </location>
</feature>
<evidence type="ECO:0000313" key="3">
    <source>
        <dbReference type="Proteomes" id="UP001589813"/>
    </source>
</evidence>
<evidence type="ECO:0000313" key="2">
    <source>
        <dbReference type="EMBL" id="MFC0047851.1"/>
    </source>
</evidence>
<evidence type="ECO:0008006" key="4">
    <source>
        <dbReference type="Google" id="ProtNLM"/>
    </source>
</evidence>
<dbReference type="RefSeq" id="WP_377241483.1">
    <property type="nucleotide sequence ID" value="NZ_JBHLXP010000001.1"/>
</dbReference>
<accession>A0ABV6BAG1</accession>
<name>A0ABV6BAG1_9GAMM</name>
<gene>
    <name evidence="2" type="ORF">ACFFJP_06085</name>
</gene>
<proteinExistence type="predicted"/>
<protein>
    <recommendedName>
        <fullName evidence="4">PEP-CTERM sorting domain-containing protein</fullName>
    </recommendedName>
</protein>
<sequence>MKIKLFAAALLLAASSAQATIATVFEGIPTGSAKFNTTVINAGGTVKTDIWTDLMGGTVVDRGDYSISRTDGGSVWFGSYGTMSGDVMSIDPYGSSRDALGSKVSGITFSFDNPINSFGFEVGDWATCCHSPTTDLYISFDNGAPILVASASQYGEGLFKNRFGNLVHEIFVAAFDDSGTFSKVQFWGNGFGEVLVAGGMVKYALIDEGSLPPTPGVPAPASAVLLGLGLLALRLRKRA</sequence>
<reference evidence="2 3" key="1">
    <citation type="submission" date="2024-09" db="EMBL/GenBank/DDBJ databases">
        <authorList>
            <person name="Sun Q."/>
            <person name="Mori K."/>
        </authorList>
    </citation>
    <scope>NUCLEOTIDE SEQUENCE [LARGE SCALE GENOMIC DNA]</scope>
    <source>
        <strain evidence="2 3">KCTC 23315</strain>
    </source>
</reference>
<dbReference type="Proteomes" id="UP001589813">
    <property type="component" value="Unassembled WGS sequence"/>
</dbReference>
<keyword evidence="3" id="KW-1185">Reference proteome</keyword>
<evidence type="ECO:0000256" key="1">
    <source>
        <dbReference type="SAM" id="SignalP"/>
    </source>
</evidence>
<feature type="signal peptide" evidence="1">
    <location>
        <begin position="1"/>
        <end position="19"/>
    </location>
</feature>
<comment type="caution">
    <text evidence="2">The sequence shown here is derived from an EMBL/GenBank/DDBJ whole genome shotgun (WGS) entry which is preliminary data.</text>
</comment>